<dbReference type="EMBL" id="KZ346641">
    <property type="protein sequence ID" value="PIO69473.1"/>
    <property type="molecule type" value="Genomic_DNA"/>
</dbReference>
<name>A0A2G9UH56_TELCI</name>
<gene>
    <name evidence="2" type="ORF">TELCIR_08700</name>
</gene>
<accession>A0A2G9UH56</accession>
<feature type="region of interest" description="Disordered" evidence="1">
    <location>
        <begin position="1"/>
        <end position="27"/>
    </location>
</feature>
<organism evidence="2 3">
    <name type="scientific">Teladorsagia circumcincta</name>
    <name type="common">Brown stomach worm</name>
    <name type="synonym">Ostertagia circumcincta</name>
    <dbReference type="NCBI Taxonomy" id="45464"/>
    <lineage>
        <taxon>Eukaryota</taxon>
        <taxon>Metazoa</taxon>
        <taxon>Ecdysozoa</taxon>
        <taxon>Nematoda</taxon>
        <taxon>Chromadorea</taxon>
        <taxon>Rhabditida</taxon>
        <taxon>Rhabditina</taxon>
        <taxon>Rhabditomorpha</taxon>
        <taxon>Strongyloidea</taxon>
        <taxon>Trichostrongylidae</taxon>
        <taxon>Teladorsagia</taxon>
    </lineage>
</organism>
<protein>
    <submittedName>
        <fullName evidence="2">Uncharacterized protein</fullName>
    </submittedName>
</protein>
<dbReference type="OrthoDB" id="270392at2759"/>
<dbReference type="Proteomes" id="UP000230423">
    <property type="component" value="Unassembled WGS sequence"/>
</dbReference>
<evidence type="ECO:0000313" key="3">
    <source>
        <dbReference type="Proteomes" id="UP000230423"/>
    </source>
</evidence>
<sequence length="102" mass="11490">MLPDFKTDSNHCNPAHSRRNSRGTDLNGCTYRHSTSLRTWRLDRQPRKRGPSLLVEQVDKMENDVFSCGIESNILSDLTLQGIGSISKVCMHKPTTDDAKCV</sequence>
<evidence type="ECO:0000256" key="1">
    <source>
        <dbReference type="SAM" id="MobiDB-lite"/>
    </source>
</evidence>
<evidence type="ECO:0000313" key="2">
    <source>
        <dbReference type="EMBL" id="PIO69473.1"/>
    </source>
</evidence>
<reference evidence="2 3" key="1">
    <citation type="submission" date="2015-09" db="EMBL/GenBank/DDBJ databases">
        <title>Draft genome of the parasitic nematode Teladorsagia circumcincta isolate WARC Sus (inbred).</title>
        <authorList>
            <person name="Mitreva M."/>
        </authorList>
    </citation>
    <scope>NUCLEOTIDE SEQUENCE [LARGE SCALE GENOMIC DNA]</scope>
    <source>
        <strain evidence="2 3">S</strain>
    </source>
</reference>
<proteinExistence type="predicted"/>
<keyword evidence="3" id="KW-1185">Reference proteome</keyword>
<dbReference type="AlphaFoldDB" id="A0A2G9UH56"/>